<accession>A0A089WNR8</accession>
<dbReference type="InterPro" id="IPR010982">
    <property type="entry name" value="Lambda_DNA-bd_dom_sf"/>
</dbReference>
<dbReference type="Gene3D" id="1.10.260.40">
    <property type="entry name" value="lambda repressor-like DNA-binding domains"/>
    <property type="match status" value="1"/>
</dbReference>
<dbReference type="EMBL" id="CP009455">
    <property type="protein sequence ID" value="AIR90206.1"/>
    <property type="molecule type" value="Genomic_DNA"/>
</dbReference>
<dbReference type="CDD" id="cd00093">
    <property type="entry name" value="HTH_XRE"/>
    <property type="match status" value="1"/>
</dbReference>
<evidence type="ECO:0000313" key="2">
    <source>
        <dbReference type="EMBL" id="AIR90206.1"/>
    </source>
</evidence>
<reference evidence="2 3" key="1">
    <citation type="submission" date="2014-09" db="EMBL/GenBank/DDBJ databases">
        <authorList>
            <person name="Chan K.-G."/>
        </authorList>
    </citation>
    <scope>NUCLEOTIDE SEQUENCE [LARGE SCALE GENOMIC DNA]</scope>
    <source>
        <strain evidence="2 3">ND07</strain>
    </source>
</reference>
<protein>
    <submittedName>
        <fullName evidence="2">Regulatory protein</fullName>
    </submittedName>
</protein>
<organism evidence="2 3">
    <name type="scientific">Pseudomonas cremoricolorata</name>
    <dbReference type="NCBI Taxonomy" id="157783"/>
    <lineage>
        <taxon>Bacteria</taxon>
        <taxon>Pseudomonadati</taxon>
        <taxon>Pseudomonadota</taxon>
        <taxon>Gammaproteobacteria</taxon>
        <taxon>Pseudomonadales</taxon>
        <taxon>Pseudomonadaceae</taxon>
        <taxon>Pseudomonas</taxon>
    </lineage>
</organism>
<dbReference type="SUPFAM" id="SSF47413">
    <property type="entry name" value="lambda repressor-like DNA-binding domains"/>
    <property type="match status" value="1"/>
</dbReference>
<feature type="domain" description="HTH cro/C1-type" evidence="1">
    <location>
        <begin position="14"/>
        <end position="58"/>
    </location>
</feature>
<dbReference type="KEGG" id="psw:LK03_13280"/>
<dbReference type="InterPro" id="IPR031856">
    <property type="entry name" value="YdaS_toxin-like"/>
</dbReference>
<sequence length="69" mass="7202">MKSPVQRLIDHFGSQQATASALGVKQGTVSGWFRGIHGVSAEVAIRAETLTQGEVKAIELRPTLAASAA</sequence>
<dbReference type="PROSITE" id="PS50943">
    <property type="entry name" value="HTH_CROC1"/>
    <property type="match status" value="1"/>
</dbReference>
<gene>
    <name evidence="2" type="ORF">LK03_13280</name>
</gene>
<dbReference type="GO" id="GO:0003677">
    <property type="term" value="F:DNA binding"/>
    <property type="evidence" value="ECO:0007669"/>
    <property type="project" value="InterPro"/>
</dbReference>
<dbReference type="AlphaFoldDB" id="A0A089WNR8"/>
<evidence type="ECO:0000313" key="3">
    <source>
        <dbReference type="Proteomes" id="UP000029493"/>
    </source>
</evidence>
<dbReference type="InterPro" id="IPR001387">
    <property type="entry name" value="Cro/C1-type_HTH"/>
</dbReference>
<evidence type="ECO:0000259" key="1">
    <source>
        <dbReference type="PROSITE" id="PS50943"/>
    </source>
</evidence>
<dbReference type="STRING" id="157783.LK03_13280"/>
<name>A0A089WNR8_9PSED</name>
<dbReference type="Pfam" id="PF15943">
    <property type="entry name" value="YdaS_toxin"/>
    <property type="match status" value="1"/>
</dbReference>
<keyword evidence="3" id="KW-1185">Reference proteome</keyword>
<proteinExistence type="predicted"/>
<dbReference type="Proteomes" id="UP000029493">
    <property type="component" value="Chromosome"/>
</dbReference>
<dbReference type="OrthoDB" id="7007021at2"/>
<dbReference type="RefSeq" id="WP_038412819.1">
    <property type="nucleotide sequence ID" value="NZ_CP009455.1"/>
</dbReference>